<proteinExistence type="predicted"/>
<feature type="transmembrane region" description="Helical" evidence="1">
    <location>
        <begin position="68"/>
        <end position="85"/>
    </location>
</feature>
<gene>
    <name evidence="2" type="ORF">SDC9_94684</name>
</gene>
<accession>A0A645AAV7</accession>
<sequence length="86" mass="9500">MLEDHADILACLPEFSFVHGCQILAINNYLAACRYFQHIDTADQGAFAGTAQTDNTENLTGVDGQIRFMQGVNVTGFAVICFFYIM</sequence>
<keyword evidence="1" id="KW-0472">Membrane</keyword>
<reference evidence="2" key="1">
    <citation type="submission" date="2019-08" db="EMBL/GenBank/DDBJ databases">
        <authorList>
            <person name="Kucharzyk K."/>
            <person name="Murdoch R.W."/>
            <person name="Higgins S."/>
            <person name="Loffler F."/>
        </authorList>
    </citation>
    <scope>NUCLEOTIDE SEQUENCE</scope>
</reference>
<dbReference type="AntiFam" id="ANF00095">
    <property type="entry name" value="Shadow ORF (opposite ABC transporters)"/>
</dbReference>
<comment type="caution">
    <text evidence="2">The sequence shown here is derived from an EMBL/GenBank/DDBJ whole genome shotgun (WGS) entry which is preliminary data.</text>
</comment>
<dbReference type="EMBL" id="VSSQ01011896">
    <property type="protein sequence ID" value="MPM47963.1"/>
    <property type="molecule type" value="Genomic_DNA"/>
</dbReference>
<evidence type="ECO:0000313" key="2">
    <source>
        <dbReference type="EMBL" id="MPM47963.1"/>
    </source>
</evidence>
<name>A0A645AAV7_9ZZZZ</name>
<keyword evidence="1" id="KW-1133">Transmembrane helix</keyword>
<protein>
    <submittedName>
        <fullName evidence="2">Uncharacterized protein</fullName>
    </submittedName>
</protein>
<evidence type="ECO:0000256" key="1">
    <source>
        <dbReference type="SAM" id="Phobius"/>
    </source>
</evidence>
<organism evidence="2">
    <name type="scientific">bioreactor metagenome</name>
    <dbReference type="NCBI Taxonomy" id="1076179"/>
    <lineage>
        <taxon>unclassified sequences</taxon>
        <taxon>metagenomes</taxon>
        <taxon>ecological metagenomes</taxon>
    </lineage>
</organism>
<keyword evidence="1" id="KW-0812">Transmembrane</keyword>
<dbReference type="AlphaFoldDB" id="A0A645AAV7"/>